<accession>A0ACB5TI35</accession>
<evidence type="ECO:0000313" key="2">
    <source>
        <dbReference type="Proteomes" id="UP001165101"/>
    </source>
</evidence>
<name>A0ACB5TI35_CANBO</name>
<protein>
    <submittedName>
        <fullName evidence="1">Unnamed protein product</fullName>
    </submittedName>
</protein>
<keyword evidence="2" id="KW-1185">Reference proteome</keyword>
<dbReference type="Proteomes" id="UP001165101">
    <property type="component" value="Unassembled WGS sequence"/>
</dbReference>
<sequence length="475" mass="54177">MVFSGILKISRGVFKLSNITAFLESKKMTAPTPILKDETVTAAAAVPSVDSKVTGSKSVSPIKKMTGPELYKAIGQPKKIVAPMVDGSELGWRMISRKYGADLCYSPMYHSRLFATDEKYRNNMFGPLDGDEKVDRPLIVQFCANDPEYFLQAAKYVENRCDAVDLNLGCPQGIARKGHYGSFLMEDWDLIHKLIRNLHENLKVPVTAKIRVYDDWEKSLNYAKMVLDAGAQFLTVHGRTRCMKGQATGLANWKLVKYIKDNLPPETVFFSNGNILYPEDIDRCVNEIGCDAVMSAESNLCNPGVFWTENEDKEKQFPRVDKFVREYFDIVKDLPGTASKTSFKTHLFKSLKNFLPEHTDIRTEIAKLNRHSDWNDVEKIIIHIEEVVQEIFKQDNIEDLDAVTIGEEEEWGGRYKKVPYWRLQPYFRKVDGVSGKDVAKESLKKINEKNDEQKKRKTEDTETADETPSKKSKDE</sequence>
<organism evidence="1 2">
    <name type="scientific">Candida boidinii</name>
    <name type="common">Yeast</name>
    <dbReference type="NCBI Taxonomy" id="5477"/>
    <lineage>
        <taxon>Eukaryota</taxon>
        <taxon>Fungi</taxon>
        <taxon>Dikarya</taxon>
        <taxon>Ascomycota</taxon>
        <taxon>Saccharomycotina</taxon>
        <taxon>Pichiomycetes</taxon>
        <taxon>Pichiales</taxon>
        <taxon>Pichiaceae</taxon>
        <taxon>Ogataea</taxon>
        <taxon>Ogataea/Candida clade</taxon>
    </lineage>
</organism>
<proteinExistence type="predicted"/>
<evidence type="ECO:0000313" key="1">
    <source>
        <dbReference type="EMBL" id="GME88755.1"/>
    </source>
</evidence>
<gene>
    <name evidence="1" type="ORF">Cboi01_000106800</name>
</gene>
<comment type="caution">
    <text evidence="1">The sequence shown here is derived from an EMBL/GenBank/DDBJ whole genome shotgun (WGS) entry which is preliminary data.</text>
</comment>
<reference evidence="1" key="1">
    <citation type="submission" date="2023-04" db="EMBL/GenBank/DDBJ databases">
        <title>Candida boidinii NBRC 1967.</title>
        <authorList>
            <person name="Ichikawa N."/>
            <person name="Sato H."/>
            <person name="Tonouchi N."/>
        </authorList>
    </citation>
    <scope>NUCLEOTIDE SEQUENCE</scope>
    <source>
        <strain evidence="1">NBRC 1967</strain>
    </source>
</reference>
<dbReference type="EMBL" id="BSXV01000356">
    <property type="protein sequence ID" value="GME88755.1"/>
    <property type="molecule type" value="Genomic_DNA"/>
</dbReference>